<dbReference type="RefSeq" id="XP_023954478.2">
    <property type="nucleotide sequence ID" value="XM_024098710.2"/>
</dbReference>
<gene>
    <name evidence="3" type="primary">LOC112058039</name>
</gene>
<accession>A0A6J1P9U1</accession>
<keyword evidence="1" id="KW-0732">Signal</keyword>
<evidence type="ECO:0000256" key="1">
    <source>
        <dbReference type="SAM" id="SignalP"/>
    </source>
</evidence>
<dbReference type="GeneID" id="112058039"/>
<evidence type="ECO:0000313" key="2">
    <source>
        <dbReference type="Proteomes" id="UP001652582"/>
    </source>
</evidence>
<dbReference type="AlphaFoldDB" id="A0A6J1P9U1"/>
<dbReference type="KEGG" id="bany:112058039"/>
<sequence length="77" mass="8661">MYKFTIFLLALIAAVAAMPGPDFDFGYDSHEDHHYGYHGHYPDHHGGYERYGNGGHYGYESHGGYGHHGFGLGFGYY</sequence>
<name>A0A6J1P9U1_BICAN</name>
<proteinExistence type="predicted"/>
<feature type="signal peptide" evidence="1">
    <location>
        <begin position="1"/>
        <end position="17"/>
    </location>
</feature>
<organism evidence="2 3">
    <name type="scientific">Bicyclus anynana</name>
    <name type="common">Squinting bush brown butterfly</name>
    <dbReference type="NCBI Taxonomy" id="110368"/>
    <lineage>
        <taxon>Eukaryota</taxon>
        <taxon>Metazoa</taxon>
        <taxon>Ecdysozoa</taxon>
        <taxon>Arthropoda</taxon>
        <taxon>Hexapoda</taxon>
        <taxon>Insecta</taxon>
        <taxon>Pterygota</taxon>
        <taxon>Neoptera</taxon>
        <taxon>Endopterygota</taxon>
        <taxon>Lepidoptera</taxon>
        <taxon>Glossata</taxon>
        <taxon>Ditrysia</taxon>
        <taxon>Papilionoidea</taxon>
        <taxon>Nymphalidae</taxon>
        <taxon>Satyrinae</taxon>
        <taxon>Satyrini</taxon>
        <taxon>Mycalesina</taxon>
        <taxon>Bicyclus</taxon>
    </lineage>
</organism>
<dbReference type="Proteomes" id="UP001652582">
    <property type="component" value="Chromosome 20"/>
</dbReference>
<feature type="chain" id="PRO_5045707530" evidence="1">
    <location>
        <begin position="18"/>
        <end position="77"/>
    </location>
</feature>
<reference evidence="3" key="1">
    <citation type="submission" date="2025-08" db="UniProtKB">
        <authorList>
            <consortium name="RefSeq"/>
        </authorList>
    </citation>
    <scope>IDENTIFICATION</scope>
</reference>
<keyword evidence="2" id="KW-1185">Reference proteome</keyword>
<protein>
    <submittedName>
        <fullName evidence="3">Prismalin-14</fullName>
    </submittedName>
</protein>
<evidence type="ECO:0000313" key="3">
    <source>
        <dbReference type="RefSeq" id="XP_023954478.2"/>
    </source>
</evidence>